<evidence type="ECO:0000256" key="1">
    <source>
        <dbReference type="SAM" id="SignalP"/>
    </source>
</evidence>
<name>H6REI0_9BACT</name>
<reference evidence="2" key="1">
    <citation type="journal article" date="2012" name="Environ. Microbiol.">
        <title>Genomic content of uncultured Bacteroidetes from contrasting oceanic provinces in the North Atlantic Ocean.</title>
        <authorList>
            <person name="Gomez-Pereira P.R."/>
            <person name="Schuler M."/>
            <person name="Fuchs B.M."/>
            <person name="Bennke C."/>
            <person name="Teeling H."/>
            <person name="Waldmann J."/>
            <person name="Richter M."/>
            <person name="Barbe V."/>
            <person name="Bataille E."/>
            <person name="Glockner F.O."/>
            <person name="Amann R."/>
        </authorList>
    </citation>
    <scope>NUCLEOTIDE SEQUENCE</scope>
</reference>
<proteinExistence type="predicted"/>
<organism evidence="2">
    <name type="scientific">uncultured Flavobacteriia bacterium</name>
    <dbReference type="NCBI Taxonomy" id="212695"/>
    <lineage>
        <taxon>Bacteria</taxon>
        <taxon>Pseudomonadati</taxon>
        <taxon>Bacteroidota</taxon>
        <taxon>Flavobacteriia</taxon>
        <taxon>environmental samples</taxon>
    </lineage>
</organism>
<sequence length="124" mass="14251">MKNFFLIALVFMIFTSCNNDSDDNVLPLNTVEGKWLWSPTENRADANTMYEFVNGTRYKYYGTSNEDWNALDSSDRIPGEDIYTFDENTLTINETANVVTFECDGGIMYFPNGAKFWRLSSDCN</sequence>
<feature type="signal peptide" evidence="1">
    <location>
        <begin position="1"/>
        <end position="21"/>
    </location>
</feature>
<dbReference type="EMBL" id="FO117579">
    <property type="protein sequence ID" value="CCF99441.1"/>
    <property type="molecule type" value="Genomic_DNA"/>
</dbReference>
<evidence type="ECO:0008006" key="3">
    <source>
        <dbReference type="Google" id="ProtNLM"/>
    </source>
</evidence>
<feature type="chain" id="PRO_5003606200" description="Lipocalin-like domain-containing protein" evidence="1">
    <location>
        <begin position="22"/>
        <end position="124"/>
    </location>
</feature>
<keyword evidence="1" id="KW-0732">Signal</keyword>
<accession>H6REI0</accession>
<gene>
    <name evidence="2" type="ORF">VIS_S3BDA80034</name>
</gene>
<reference evidence="2" key="2">
    <citation type="submission" date="2012-02" db="EMBL/GenBank/DDBJ databases">
        <authorList>
            <person name="Genoscope - CEA"/>
        </authorList>
    </citation>
    <scope>NUCLEOTIDE SEQUENCE</scope>
</reference>
<dbReference type="AlphaFoldDB" id="H6REI0"/>
<dbReference type="PROSITE" id="PS51257">
    <property type="entry name" value="PROKAR_LIPOPROTEIN"/>
    <property type="match status" value="1"/>
</dbReference>
<evidence type="ECO:0000313" key="2">
    <source>
        <dbReference type="EMBL" id="CCF99441.1"/>
    </source>
</evidence>
<protein>
    <recommendedName>
        <fullName evidence="3">Lipocalin-like domain-containing protein</fullName>
    </recommendedName>
</protein>